<gene>
    <name evidence="6" type="ORF">GLIP_0160</name>
</gene>
<name>K6WWL4_9ALTE</name>
<dbReference type="GO" id="GO:0003700">
    <property type="term" value="F:DNA-binding transcription factor activity"/>
    <property type="evidence" value="ECO:0007669"/>
    <property type="project" value="InterPro"/>
</dbReference>
<accession>K6WWL4</accession>
<dbReference type="InterPro" id="IPR009061">
    <property type="entry name" value="DNA-bd_dom_put_sf"/>
</dbReference>
<evidence type="ECO:0000313" key="6">
    <source>
        <dbReference type="EMBL" id="GAC12814.1"/>
    </source>
</evidence>
<keyword evidence="1" id="KW-0678">Repressor</keyword>
<dbReference type="Pfam" id="PF13411">
    <property type="entry name" value="MerR_1"/>
    <property type="match status" value="1"/>
</dbReference>
<keyword evidence="4" id="KW-0804">Transcription</keyword>
<dbReference type="eggNOG" id="COG0789">
    <property type="taxonomic scope" value="Bacteria"/>
</dbReference>
<dbReference type="RefSeq" id="WP_008842634.1">
    <property type="nucleotide sequence ID" value="NZ_BAEN01000006.1"/>
</dbReference>
<protein>
    <recommendedName>
        <fullName evidence="5">HTH merR-type domain-containing protein</fullName>
    </recommendedName>
</protein>
<dbReference type="CDD" id="cd00592">
    <property type="entry name" value="HTH_MerR-like"/>
    <property type="match status" value="1"/>
</dbReference>
<dbReference type="SMART" id="SM00422">
    <property type="entry name" value="HTH_MERR"/>
    <property type="match status" value="1"/>
</dbReference>
<sequence>MYSLQDINTITGLPVRTIRYYIQKNLVDKPEGARKTATYGQQHLEQLMTVKRLSDAGLSLAAIAKVMNGSQVAHVPPSDLQPGQIRAVSQVHISPGVELSIDPMQCNLSTQQLRELSQQIIATISRFNKES</sequence>
<organism evidence="6 7">
    <name type="scientific">Aliiglaciecola lipolytica E3</name>
    <dbReference type="NCBI Taxonomy" id="1127673"/>
    <lineage>
        <taxon>Bacteria</taxon>
        <taxon>Pseudomonadati</taxon>
        <taxon>Pseudomonadota</taxon>
        <taxon>Gammaproteobacteria</taxon>
        <taxon>Alteromonadales</taxon>
        <taxon>Alteromonadaceae</taxon>
        <taxon>Aliiglaciecola</taxon>
    </lineage>
</organism>
<dbReference type="InterPro" id="IPR047057">
    <property type="entry name" value="MerR_fam"/>
</dbReference>
<comment type="caution">
    <text evidence="6">The sequence shown here is derived from an EMBL/GenBank/DDBJ whole genome shotgun (WGS) entry which is preliminary data.</text>
</comment>
<evidence type="ECO:0000313" key="7">
    <source>
        <dbReference type="Proteomes" id="UP000006334"/>
    </source>
</evidence>
<keyword evidence="2" id="KW-0805">Transcription regulation</keyword>
<evidence type="ECO:0000259" key="5">
    <source>
        <dbReference type="PROSITE" id="PS50937"/>
    </source>
</evidence>
<dbReference type="PANTHER" id="PTHR30204:SF69">
    <property type="entry name" value="MERR-FAMILY TRANSCRIPTIONAL REGULATOR"/>
    <property type="match status" value="1"/>
</dbReference>
<dbReference type="PROSITE" id="PS50937">
    <property type="entry name" value="HTH_MERR_2"/>
    <property type="match status" value="1"/>
</dbReference>
<dbReference type="Gene3D" id="1.10.1660.10">
    <property type="match status" value="1"/>
</dbReference>
<dbReference type="InterPro" id="IPR000551">
    <property type="entry name" value="MerR-type_HTH_dom"/>
</dbReference>
<dbReference type="STRING" id="1127673.GLIP_0160"/>
<evidence type="ECO:0000256" key="2">
    <source>
        <dbReference type="ARBA" id="ARBA00023015"/>
    </source>
</evidence>
<proteinExistence type="predicted"/>
<evidence type="ECO:0000256" key="1">
    <source>
        <dbReference type="ARBA" id="ARBA00022491"/>
    </source>
</evidence>
<evidence type="ECO:0000256" key="4">
    <source>
        <dbReference type="ARBA" id="ARBA00023163"/>
    </source>
</evidence>
<evidence type="ECO:0000256" key="3">
    <source>
        <dbReference type="ARBA" id="ARBA00023125"/>
    </source>
</evidence>
<dbReference type="PANTHER" id="PTHR30204">
    <property type="entry name" value="REDOX-CYCLING DRUG-SENSING TRANSCRIPTIONAL ACTIVATOR SOXR"/>
    <property type="match status" value="1"/>
</dbReference>
<dbReference type="AlphaFoldDB" id="K6WWL4"/>
<feature type="domain" description="HTH merR-type" evidence="5">
    <location>
        <begin position="1"/>
        <end position="69"/>
    </location>
</feature>
<dbReference type="SUPFAM" id="SSF46955">
    <property type="entry name" value="Putative DNA-binding domain"/>
    <property type="match status" value="1"/>
</dbReference>
<keyword evidence="3" id="KW-0238">DNA-binding</keyword>
<dbReference type="EMBL" id="BAEN01000006">
    <property type="protein sequence ID" value="GAC12814.1"/>
    <property type="molecule type" value="Genomic_DNA"/>
</dbReference>
<keyword evidence="7" id="KW-1185">Reference proteome</keyword>
<dbReference type="GO" id="GO:0003677">
    <property type="term" value="F:DNA binding"/>
    <property type="evidence" value="ECO:0007669"/>
    <property type="project" value="UniProtKB-KW"/>
</dbReference>
<dbReference type="OrthoDB" id="9808480at2"/>
<dbReference type="Proteomes" id="UP000006334">
    <property type="component" value="Unassembled WGS sequence"/>
</dbReference>
<reference evidence="6 7" key="1">
    <citation type="journal article" date="2017" name="Antonie Van Leeuwenhoek">
        <title>Rhizobium rhizosphaerae sp. nov., a novel species isolated from rice rhizosphere.</title>
        <authorList>
            <person name="Zhao J.J."/>
            <person name="Zhang J."/>
            <person name="Zhang R.J."/>
            <person name="Zhang C.W."/>
            <person name="Yin H.Q."/>
            <person name="Zhang X.X."/>
        </authorList>
    </citation>
    <scope>NUCLEOTIDE SEQUENCE [LARGE SCALE GENOMIC DNA]</scope>
    <source>
        <strain evidence="6 7">E3</strain>
    </source>
</reference>